<dbReference type="EMBL" id="CAJNOJ010000143">
    <property type="protein sequence ID" value="CAF1192092.1"/>
    <property type="molecule type" value="Genomic_DNA"/>
</dbReference>
<feature type="transmembrane region" description="Helical" evidence="1">
    <location>
        <begin position="47"/>
        <end position="64"/>
    </location>
</feature>
<sequence>MCHLNWHYVDETLRIRSEKKYSICRSKLQESFRYYQNQMFMKNSKQFILVCLIGTLFMGVQAMNQLNANTDHKMNVGNDIPLDLPIKYCKSISHLEDSKCSHWCVWHKYRFGKCEEYKDKIICVCA</sequence>
<dbReference type="AlphaFoldDB" id="A0A814VS40"/>
<keyword evidence="1" id="KW-0472">Membrane</keyword>
<comment type="caution">
    <text evidence="2">The sequence shown here is derived from an EMBL/GenBank/DDBJ whole genome shotgun (WGS) entry which is preliminary data.</text>
</comment>
<evidence type="ECO:0000256" key="1">
    <source>
        <dbReference type="SAM" id="Phobius"/>
    </source>
</evidence>
<accession>A0A814VS40</accession>
<reference evidence="2" key="1">
    <citation type="submission" date="2021-02" db="EMBL/GenBank/DDBJ databases">
        <authorList>
            <person name="Nowell W R."/>
        </authorList>
    </citation>
    <scope>NUCLEOTIDE SEQUENCE</scope>
</reference>
<evidence type="ECO:0000313" key="2">
    <source>
        <dbReference type="EMBL" id="CAF1192092.1"/>
    </source>
</evidence>
<keyword evidence="1" id="KW-0812">Transmembrane</keyword>
<evidence type="ECO:0000313" key="3">
    <source>
        <dbReference type="Proteomes" id="UP000663852"/>
    </source>
</evidence>
<keyword evidence="1" id="KW-1133">Transmembrane helix</keyword>
<protein>
    <submittedName>
        <fullName evidence="2">Uncharacterized protein</fullName>
    </submittedName>
</protein>
<name>A0A814VS40_ADIRI</name>
<organism evidence="2 3">
    <name type="scientific">Adineta ricciae</name>
    <name type="common">Rotifer</name>
    <dbReference type="NCBI Taxonomy" id="249248"/>
    <lineage>
        <taxon>Eukaryota</taxon>
        <taxon>Metazoa</taxon>
        <taxon>Spiralia</taxon>
        <taxon>Gnathifera</taxon>
        <taxon>Rotifera</taxon>
        <taxon>Eurotatoria</taxon>
        <taxon>Bdelloidea</taxon>
        <taxon>Adinetida</taxon>
        <taxon>Adinetidae</taxon>
        <taxon>Adineta</taxon>
    </lineage>
</organism>
<gene>
    <name evidence="2" type="ORF">EDS130_LOCUS24869</name>
</gene>
<dbReference type="Proteomes" id="UP000663852">
    <property type="component" value="Unassembled WGS sequence"/>
</dbReference>
<proteinExistence type="predicted"/>